<reference evidence="3" key="1">
    <citation type="submission" date="2007-03" db="EMBL/GenBank/DDBJ databases">
        <title>Complete sequence of Prosthecochloris vibrioformis DSM 265.</title>
        <authorList>
            <consortium name="US DOE Joint Genome Institute"/>
            <person name="Copeland A."/>
            <person name="Lucas S."/>
            <person name="Lapidus A."/>
            <person name="Barry K."/>
            <person name="Detter J.C."/>
            <person name="Glavina del Rio T."/>
            <person name="Hammon N."/>
            <person name="Israni S."/>
            <person name="Pitluck S."/>
            <person name="Schmutz J."/>
            <person name="Larimer F."/>
            <person name="Land M."/>
            <person name="Hauser L."/>
            <person name="Mikhailova N."/>
            <person name="Li T."/>
            <person name="Overmann J."/>
            <person name="Schuster S.C."/>
            <person name="Bryant D.A."/>
            <person name="Richardson P."/>
        </authorList>
    </citation>
    <scope>NUCLEOTIDE SEQUENCE [LARGE SCALE GENOMIC DNA]</scope>
    <source>
        <strain evidence="3">DSM 265</strain>
    </source>
</reference>
<accession>A4SF22</accession>
<dbReference type="Pfam" id="PF13480">
    <property type="entry name" value="Acetyltransf_6"/>
    <property type="match status" value="1"/>
</dbReference>
<dbReference type="OrthoDB" id="1422531at2"/>
<dbReference type="EMBL" id="CP000607">
    <property type="protein sequence ID" value="ABP37081.1"/>
    <property type="molecule type" value="Genomic_DNA"/>
</dbReference>
<proteinExistence type="predicted"/>
<dbReference type="KEGG" id="pvi:Cvib_1067"/>
<evidence type="ECO:0000313" key="3">
    <source>
        <dbReference type="EMBL" id="ABP37081.1"/>
    </source>
</evidence>
<dbReference type="AlphaFoldDB" id="A4SF22"/>
<dbReference type="HOGENOM" id="CLU_046277_1_1_10"/>
<dbReference type="InterPro" id="IPR016181">
    <property type="entry name" value="Acyl_CoA_acyltransferase"/>
</dbReference>
<dbReference type="Gene3D" id="3.40.630.30">
    <property type="match status" value="1"/>
</dbReference>
<protein>
    <submittedName>
        <fullName evidence="3">Cellulose biosynthesis (CelD)-like protein</fullName>
    </submittedName>
</protein>
<evidence type="ECO:0000256" key="1">
    <source>
        <dbReference type="SAM" id="Phobius"/>
    </source>
</evidence>
<name>A4SF22_CHLPM</name>
<feature type="domain" description="BioF2-like acetyltransferase" evidence="2">
    <location>
        <begin position="140"/>
        <end position="286"/>
    </location>
</feature>
<dbReference type="SUPFAM" id="SSF55729">
    <property type="entry name" value="Acyl-CoA N-acyltransferases (Nat)"/>
    <property type="match status" value="1"/>
</dbReference>
<sequence>MFQRFVWLNHWQNTIGRELGVTPAVIVVSGYCRAEVLLPFCITRIKGVRVLVYMGGLQADYNMPICTDAGITILQDLNTWRAIFERVPGFDVCHFKKIPEDPHPESIYPFISGELSVMDSSHSVELPASQDELLGRLPGKHIRDSRRNWRRLNALCRLEFRSFDVDDIVHDGVFNEFITQKRHRYHRTGGKDIFDTKAGRDFYSMMPRILGANAKLHFSALCLDDTYLSFSLAALDQSRYYGLISTFSDEYSKYSPGRLLIEELMNYAIKSKIGVFDFTHGSEEYKMRWCNRHELLFEILFPITFYGFIYIHFMKMKSFLKQSPPFMRVMIYMRRFRYFLRFSC</sequence>
<dbReference type="eggNOG" id="COG5653">
    <property type="taxonomic scope" value="Bacteria"/>
</dbReference>
<organism evidence="3">
    <name type="scientific">Chlorobium phaeovibrioides (strain DSM 265 / 1930)</name>
    <name type="common">Prosthecochloris vibrioformis (strain DSM 265)</name>
    <dbReference type="NCBI Taxonomy" id="290318"/>
    <lineage>
        <taxon>Bacteria</taxon>
        <taxon>Pseudomonadati</taxon>
        <taxon>Chlorobiota</taxon>
        <taxon>Chlorobiia</taxon>
        <taxon>Chlorobiales</taxon>
        <taxon>Chlorobiaceae</taxon>
        <taxon>Chlorobium/Pelodictyon group</taxon>
        <taxon>Chlorobium</taxon>
    </lineage>
</organism>
<keyword evidence="1" id="KW-0812">Transmembrane</keyword>
<keyword evidence="1" id="KW-1133">Transmembrane helix</keyword>
<keyword evidence="1" id="KW-0472">Membrane</keyword>
<dbReference type="STRING" id="290318.Cvib_1067"/>
<dbReference type="InterPro" id="IPR038740">
    <property type="entry name" value="BioF2-like_GNAT_dom"/>
</dbReference>
<feature type="transmembrane region" description="Helical" evidence="1">
    <location>
        <begin position="295"/>
        <end position="313"/>
    </location>
</feature>
<evidence type="ECO:0000259" key="2">
    <source>
        <dbReference type="Pfam" id="PF13480"/>
    </source>
</evidence>
<gene>
    <name evidence="3" type="ordered locus">Cvib_1067</name>
</gene>